<dbReference type="PROSITE" id="PS00211">
    <property type="entry name" value="ABC_TRANSPORTER_1"/>
    <property type="match status" value="2"/>
</dbReference>
<feature type="compositionally biased region" description="Polar residues" evidence="13">
    <location>
        <begin position="868"/>
        <end position="903"/>
    </location>
</feature>
<feature type="transmembrane region" description="Helical" evidence="14">
    <location>
        <begin position="82"/>
        <end position="99"/>
    </location>
</feature>
<dbReference type="SUPFAM" id="SSF52540">
    <property type="entry name" value="P-loop containing nucleoside triphosphate hydrolases"/>
    <property type="match status" value="2"/>
</dbReference>
<sequence>MEAPTAGFPGYFGSSVELCPNKEGWGPWSTERLLDLTPCFEYGTIVLGLQALFIVVASLRIRSSKSLDPLPVEFTKSHKYTFKRGLIFLAGIASLLRLGHEVVYGETQLRVSILSIALVAQTVGIFLAFSLQRYEQTYSRLSSSPLLLYWLTSIIVGILVLYTSAGTGARERHPADWVLQIILIVLYAAAFVLEVMPRKSSGSYYLLADNEDDSAAWDNSNISPEDEANIFSKLTFSWMSPLLSIGYKRPITADDLWPLPKNYLPYMVADQFDDAWNQEIKRAEAKGGKSPSLLWAMAKTFGVQFGFAGFLKACQDVLQFTQPILLSRLINFVSSYSTENPQPMVYGYFYAVSMFVTATVQTLFLHQYFQYAMCTGIRVRSGLVTAIYSKSMLLSNSARQTYSVGDIVNRMSVDATRISDLTNYGHIMWSGPFQIIMALALLYNTLGWSVFAGVLIMILSIPINGWVTRRMSRLQKAQMKNKDERMKLMDESLGGMKVIKLYAWGKAFLDRIRYVRNEKELVTLKQYGYTSATQNVIMIVTPFIVSITTFAIYALLDGKSRGPLDAQLIFVSVSLFNLLRFPLAVFPNVITAMVEASVALDRIYKFMTCEELDPNVVVREDYVRRGKSAGSETLVKIDNGTFSWTSNPSEFYKPAIENIDLEVKSDELLAIVGRVGSGKSSIISSLLGEMYKIDGEVYVRGRIAYVPQQPWIMNATLRENILFGHSYDPAFYKKVLSACALNQDIDMLPGGDMTEIGEKGINLSGGQRARVALARAVYARADVYLFDDPLSAVDAHVGRHIFNNVLGPNGLLKSRARILVTHAIHFLDQCDTVTMMRDGKVLESGPYQEAIGNIHGELAALIREFGENSSQTPTPVQGLSTAATPSRQSPKSGSPKLQPSSPSGFLDENTIDPEFAEEDEIAEPYEEGAKLHKARRVSMASTIPRASIAPFHRSISAAAHRRKQEILANQGDSDGNSKPTVAAAGDVLMTEEAVRTGSIGWGVYRAYFESCGTSGMILFAFAMIATQAATVGGNVWLKVWAADNAKYTDPKEPNPHGPVYYLAVYFILGAIGGIFVWWRSILLWAKCAIHSAESTHESMLVGVFRSPMSFFDTTPLGRILNRFSKDQYTIDEVLPRSFSSWAQTFLMVVFSIGVIISAMPAYILVILPLTGVYLMLQRYYLTSSRELKRLDSVSRSPIYAHFQETLGGLSTIRAYNQGGRFMAENERRLEYNQRAYYPYLSLNRWLAVRLEFIGALLIFAAALLGVIALKFGSIDASLVGLAVSYSLNITQNLNWCIRMYSEVETNIVSMERIMEYTDLKTEAPEIVPDSRPAPAWPTKGEVVFDSYSTRYREGLDLVLNDISFKIKPREKIGIVGRTGAGKSSLTLSLFRIIEAAAGEIKIDGVDISKIGLHDLRSRLGIIPQDPTIFSGTLRENLDPFNQHDDLALWHALEQSHLKELILSKEGQLDTQITQGGENLSVGQRQLVCLARALLRRASVLVLDEATAAIDVETDKIIQETIRKEFKHFTILTIAHRLNTILDSDRILVMDSGKVAEFDTPKNLLADPTSIFYGMAKEANIIDQYQ</sequence>
<feature type="domain" description="ABC transporter" evidence="15">
    <location>
        <begin position="1342"/>
        <end position="1576"/>
    </location>
</feature>
<feature type="transmembrane region" description="Helical" evidence="14">
    <location>
        <begin position="345"/>
        <end position="365"/>
    </location>
</feature>
<dbReference type="SUPFAM" id="SSF90123">
    <property type="entry name" value="ABC transporter transmembrane region"/>
    <property type="match status" value="2"/>
</dbReference>
<feature type="region of interest" description="Disordered" evidence="13">
    <location>
        <begin position="868"/>
        <end position="909"/>
    </location>
</feature>
<evidence type="ECO:0000256" key="2">
    <source>
        <dbReference type="ARBA" id="ARBA00009726"/>
    </source>
</evidence>
<keyword evidence="10" id="KW-1278">Translocase</keyword>
<dbReference type="PROSITE" id="PS50929">
    <property type="entry name" value="ABC_TM1F"/>
    <property type="match status" value="2"/>
</dbReference>
<dbReference type="InterPro" id="IPR003593">
    <property type="entry name" value="AAA+_ATPase"/>
</dbReference>
<keyword evidence="7" id="KW-0677">Repeat</keyword>
<dbReference type="PANTHER" id="PTHR24223">
    <property type="entry name" value="ATP-BINDING CASSETTE SUB-FAMILY C"/>
    <property type="match status" value="1"/>
</dbReference>
<evidence type="ECO:0000313" key="18">
    <source>
        <dbReference type="Proteomes" id="UP001150538"/>
    </source>
</evidence>
<gene>
    <name evidence="17" type="ORF">H4219_003711</name>
</gene>
<feature type="transmembrane region" description="Helical" evidence="14">
    <location>
        <begin position="1145"/>
        <end position="1176"/>
    </location>
</feature>
<feature type="transmembrane region" description="Helical" evidence="14">
    <location>
        <begin position="42"/>
        <end position="61"/>
    </location>
</feature>
<dbReference type="EMBL" id="JANBPU010000099">
    <property type="protein sequence ID" value="KAJ1916544.1"/>
    <property type="molecule type" value="Genomic_DNA"/>
</dbReference>
<keyword evidence="18" id="KW-1185">Reference proteome</keyword>
<evidence type="ECO:0000256" key="4">
    <source>
        <dbReference type="ARBA" id="ARBA00022553"/>
    </source>
</evidence>
<feature type="transmembrane region" description="Helical" evidence="14">
    <location>
        <begin position="111"/>
        <end position="134"/>
    </location>
</feature>
<keyword evidence="8" id="KW-0547">Nucleotide-binding</keyword>
<proteinExistence type="inferred from homology"/>
<feature type="transmembrane region" description="Helical" evidence="14">
    <location>
        <begin position="536"/>
        <end position="556"/>
    </location>
</feature>
<evidence type="ECO:0000256" key="7">
    <source>
        <dbReference type="ARBA" id="ARBA00022737"/>
    </source>
</evidence>
<evidence type="ECO:0000313" key="17">
    <source>
        <dbReference type="EMBL" id="KAJ1916544.1"/>
    </source>
</evidence>
<dbReference type="InterPro" id="IPR017871">
    <property type="entry name" value="ABC_transporter-like_CS"/>
</dbReference>
<evidence type="ECO:0000259" key="16">
    <source>
        <dbReference type="PROSITE" id="PS50929"/>
    </source>
</evidence>
<feature type="transmembrane region" description="Helical" evidence="14">
    <location>
        <begin position="1016"/>
        <end position="1037"/>
    </location>
</feature>
<evidence type="ECO:0000256" key="14">
    <source>
        <dbReference type="SAM" id="Phobius"/>
    </source>
</evidence>
<dbReference type="PANTHER" id="PTHR24223:SF443">
    <property type="entry name" value="MULTIDRUG-RESISTANCE LIKE PROTEIN 1, ISOFORM I"/>
    <property type="match status" value="1"/>
</dbReference>
<keyword evidence="9" id="KW-0067">ATP-binding</keyword>
<feature type="domain" description="ABC transmembrane type-1" evidence="16">
    <location>
        <begin position="307"/>
        <end position="595"/>
    </location>
</feature>
<accession>A0A9W8A1Y9</accession>
<evidence type="ECO:0000256" key="9">
    <source>
        <dbReference type="ARBA" id="ARBA00022840"/>
    </source>
</evidence>
<evidence type="ECO:0000256" key="12">
    <source>
        <dbReference type="ARBA" id="ARBA00023136"/>
    </source>
</evidence>
<organism evidence="17 18">
    <name type="scientific">Mycoemilia scoparia</name>
    <dbReference type="NCBI Taxonomy" id="417184"/>
    <lineage>
        <taxon>Eukaryota</taxon>
        <taxon>Fungi</taxon>
        <taxon>Fungi incertae sedis</taxon>
        <taxon>Zoopagomycota</taxon>
        <taxon>Kickxellomycotina</taxon>
        <taxon>Kickxellomycetes</taxon>
        <taxon>Kickxellales</taxon>
        <taxon>Kickxellaceae</taxon>
        <taxon>Mycoemilia</taxon>
    </lineage>
</organism>
<dbReference type="GO" id="GO:0005524">
    <property type="term" value="F:ATP binding"/>
    <property type="evidence" value="ECO:0007669"/>
    <property type="project" value="UniProtKB-KW"/>
</dbReference>
<evidence type="ECO:0000256" key="8">
    <source>
        <dbReference type="ARBA" id="ARBA00022741"/>
    </source>
</evidence>
<keyword evidence="5" id="KW-0926">Vacuole</keyword>
<feature type="transmembrane region" description="Helical" evidence="14">
    <location>
        <begin position="177"/>
        <end position="196"/>
    </location>
</feature>
<dbReference type="GO" id="GO:0016887">
    <property type="term" value="F:ATP hydrolysis activity"/>
    <property type="evidence" value="ECO:0007669"/>
    <property type="project" value="InterPro"/>
</dbReference>
<dbReference type="InterPro" id="IPR027417">
    <property type="entry name" value="P-loop_NTPase"/>
</dbReference>
<feature type="transmembrane region" description="Helical" evidence="14">
    <location>
        <begin position="1250"/>
        <end position="1269"/>
    </location>
</feature>
<dbReference type="SMART" id="SM00382">
    <property type="entry name" value="AAA"/>
    <property type="match status" value="2"/>
</dbReference>
<feature type="domain" description="ABC transporter" evidence="15">
    <location>
        <begin position="635"/>
        <end position="863"/>
    </location>
</feature>
<evidence type="ECO:0000256" key="10">
    <source>
        <dbReference type="ARBA" id="ARBA00022967"/>
    </source>
</evidence>
<comment type="subcellular location">
    <subcellularLocation>
        <location evidence="1">Vacuole membrane</location>
        <topology evidence="1">Multi-pass membrane protein</topology>
    </subcellularLocation>
</comment>
<evidence type="ECO:0000259" key="15">
    <source>
        <dbReference type="PROSITE" id="PS50893"/>
    </source>
</evidence>
<evidence type="ECO:0000256" key="13">
    <source>
        <dbReference type="SAM" id="MobiDB-lite"/>
    </source>
</evidence>
<dbReference type="GO" id="GO:0140359">
    <property type="term" value="F:ABC-type transporter activity"/>
    <property type="evidence" value="ECO:0007669"/>
    <property type="project" value="InterPro"/>
</dbReference>
<feature type="transmembrane region" description="Helical" evidence="14">
    <location>
        <begin position="448"/>
        <end position="467"/>
    </location>
</feature>
<dbReference type="CDD" id="cd18603">
    <property type="entry name" value="ABC_6TM_MRP1_2_3_6_D2_like"/>
    <property type="match status" value="1"/>
</dbReference>
<dbReference type="CDD" id="cd03250">
    <property type="entry name" value="ABCC_MRP_domain1"/>
    <property type="match status" value="1"/>
</dbReference>
<dbReference type="Gene3D" id="3.40.50.300">
    <property type="entry name" value="P-loop containing nucleotide triphosphate hydrolases"/>
    <property type="match status" value="2"/>
</dbReference>
<evidence type="ECO:0008006" key="19">
    <source>
        <dbReference type="Google" id="ProtNLM"/>
    </source>
</evidence>
<keyword evidence="11 14" id="KW-1133">Transmembrane helix</keyword>
<keyword evidence="4" id="KW-0597">Phosphoprotein</keyword>
<comment type="caution">
    <text evidence="17">The sequence shown here is derived from an EMBL/GenBank/DDBJ whole genome shotgun (WGS) entry which is preliminary data.</text>
</comment>
<feature type="transmembrane region" description="Helical" evidence="14">
    <location>
        <begin position="568"/>
        <end position="590"/>
    </location>
</feature>
<protein>
    <recommendedName>
        <fullName evidence="19">Metal resistance protein YCF1</fullName>
    </recommendedName>
</protein>
<keyword evidence="6 14" id="KW-0812">Transmembrane</keyword>
<feature type="domain" description="ABC transmembrane type-1" evidence="16">
    <location>
        <begin position="1017"/>
        <end position="1305"/>
    </location>
</feature>
<dbReference type="FunFam" id="1.20.1560.10:FF:000020">
    <property type="entry name" value="ABC metal ion transporter"/>
    <property type="match status" value="1"/>
</dbReference>
<dbReference type="Gene3D" id="1.20.1560.10">
    <property type="entry name" value="ABC transporter type 1, transmembrane domain"/>
    <property type="match status" value="2"/>
</dbReference>
<comment type="similarity">
    <text evidence="2">Belongs to the ABC transporter superfamily. ABCC family. Conjugate transporter (TC 3.A.1.208) subfamily.</text>
</comment>
<dbReference type="InterPro" id="IPR003439">
    <property type="entry name" value="ABC_transporter-like_ATP-bd"/>
</dbReference>
<dbReference type="InterPro" id="IPR011527">
    <property type="entry name" value="ABC1_TM_dom"/>
</dbReference>
<dbReference type="CDD" id="cd18595">
    <property type="entry name" value="ABC_6TM_MRP1_2_3_6_D1_like"/>
    <property type="match status" value="1"/>
</dbReference>
<dbReference type="PROSITE" id="PS50893">
    <property type="entry name" value="ABC_TRANSPORTER_2"/>
    <property type="match status" value="2"/>
</dbReference>
<dbReference type="CDD" id="cd03244">
    <property type="entry name" value="ABCC_MRP_domain2"/>
    <property type="match status" value="1"/>
</dbReference>
<dbReference type="FunFam" id="1.20.1560.10:FF:000001">
    <property type="entry name" value="ATP-binding cassette subfamily C member 1"/>
    <property type="match status" value="1"/>
</dbReference>
<keyword evidence="12 14" id="KW-0472">Membrane</keyword>
<evidence type="ECO:0000256" key="1">
    <source>
        <dbReference type="ARBA" id="ARBA00004128"/>
    </source>
</evidence>
<dbReference type="FunFam" id="3.40.50.300:FF:000450">
    <property type="entry name" value="ABC transporter C family member 2"/>
    <property type="match status" value="1"/>
</dbReference>
<feature type="transmembrane region" description="Helical" evidence="14">
    <location>
        <begin position="146"/>
        <end position="165"/>
    </location>
</feature>
<keyword evidence="3" id="KW-0813">Transport</keyword>
<dbReference type="Pfam" id="PF00664">
    <property type="entry name" value="ABC_membrane"/>
    <property type="match status" value="2"/>
</dbReference>
<evidence type="ECO:0000256" key="3">
    <source>
        <dbReference type="ARBA" id="ARBA00022448"/>
    </source>
</evidence>
<dbReference type="Pfam" id="PF24357">
    <property type="entry name" value="TMD0_ABC"/>
    <property type="match status" value="1"/>
</dbReference>
<dbReference type="GO" id="GO:0000329">
    <property type="term" value="C:fungal-type vacuole membrane"/>
    <property type="evidence" value="ECO:0007669"/>
    <property type="project" value="UniProtKB-ARBA"/>
</dbReference>
<name>A0A9W8A1Y9_9FUNG</name>
<evidence type="ECO:0000256" key="11">
    <source>
        <dbReference type="ARBA" id="ARBA00022989"/>
    </source>
</evidence>
<feature type="transmembrane region" description="Helical" evidence="14">
    <location>
        <begin position="1058"/>
        <end position="1078"/>
    </location>
</feature>
<dbReference type="InterPro" id="IPR036640">
    <property type="entry name" value="ABC1_TM_sf"/>
</dbReference>
<reference evidence="17" key="1">
    <citation type="submission" date="2022-07" db="EMBL/GenBank/DDBJ databases">
        <title>Phylogenomic reconstructions and comparative analyses of Kickxellomycotina fungi.</title>
        <authorList>
            <person name="Reynolds N.K."/>
            <person name="Stajich J.E."/>
            <person name="Barry K."/>
            <person name="Grigoriev I.V."/>
            <person name="Crous P."/>
            <person name="Smith M.E."/>
        </authorList>
    </citation>
    <scope>NUCLEOTIDE SEQUENCE</scope>
    <source>
        <strain evidence="17">NBRC 100468</strain>
    </source>
</reference>
<evidence type="ECO:0000256" key="5">
    <source>
        <dbReference type="ARBA" id="ARBA00022554"/>
    </source>
</evidence>
<dbReference type="FunFam" id="3.40.50.300:FF:000074">
    <property type="entry name" value="Multidrug resistance-associated protein 5 isoform 1"/>
    <property type="match status" value="1"/>
</dbReference>
<dbReference type="InterPro" id="IPR050173">
    <property type="entry name" value="ABC_transporter_C-like"/>
</dbReference>
<dbReference type="OrthoDB" id="6500128at2759"/>
<dbReference type="GO" id="GO:0042592">
    <property type="term" value="P:homeostatic process"/>
    <property type="evidence" value="ECO:0007669"/>
    <property type="project" value="UniProtKB-ARBA"/>
</dbReference>
<evidence type="ECO:0000256" key="6">
    <source>
        <dbReference type="ARBA" id="ARBA00022692"/>
    </source>
</evidence>
<dbReference type="InterPro" id="IPR056227">
    <property type="entry name" value="TMD0_ABC"/>
</dbReference>
<dbReference type="Proteomes" id="UP001150538">
    <property type="component" value="Unassembled WGS sequence"/>
</dbReference>
<dbReference type="Pfam" id="PF00005">
    <property type="entry name" value="ABC_tran"/>
    <property type="match status" value="2"/>
</dbReference>